<name>A0A7W7MAY8_9ACTN</name>
<evidence type="ECO:0000256" key="7">
    <source>
        <dbReference type="SAM" id="Phobius"/>
    </source>
</evidence>
<dbReference type="SUPFAM" id="SSF82866">
    <property type="entry name" value="Multidrug efflux transporter AcrB transmembrane domain"/>
    <property type="match status" value="2"/>
</dbReference>
<keyword evidence="4 7" id="KW-0812">Transmembrane</keyword>
<dbReference type="AlphaFoldDB" id="A0A7W7MAY8"/>
<dbReference type="RefSeq" id="WP_185043763.1">
    <property type="nucleotide sequence ID" value="NZ_BAABFG010000005.1"/>
</dbReference>
<feature type="transmembrane region" description="Helical" evidence="7">
    <location>
        <begin position="629"/>
        <end position="654"/>
    </location>
</feature>
<feature type="transmembrane region" description="Helical" evidence="7">
    <location>
        <begin position="221"/>
        <end position="241"/>
    </location>
</feature>
<feature type="transmembrane region" description="Helical" evidence="7">
    <location>
        <begin position="187"/>
        <end position="209"/>
    </location>
</feature>
<feature type="transmembrane region" description="Helical" evidence="7">
    <location>
        <begin position="597"/>
        <end position="623"/>
    </location>
</feature>
<feature type="domain" description="SSD" evidence="8">
    <location>
        <begin position="185"/>
        <end position="316"/>
    </location>
</feature>
<gene>
    <name evidence="9" type="ORF">BJY16_006951</name>
</gene>
<comment type="caution">
    <text evidence="9">The sequence shown here is derived from an EMBL/GenBank/DDBJ whole genome shotgun (WGS) entry which is preliminary data.</text>
</comment>
<dbReference type="PANTHER" id="PTHR33406:SF6">
    <property type="entry name" value="MEMBRANE PROTEIN YDGH-RELATED"/>
    <property type="match status" value="1"/>
</dbReference>
<evidence type="ECO:0000256" key="4">
    <source>
        <dbReference type="ARBA" id="ARBA00022692"/>
    </source>
</evidence>
<evidence type="ECO:0000313" key="9">
    <source>
        <dbReference type="EMBL" id="MBB4743492.1"/>
    </source>
</evidence>
<keyword evidence="5 7" id="KW-1133">Transmembrane helix</keyword>
<keyword evidence="10" id="KW-1185">Reference proteome</keyword>
<evidence type="ECO:0000256" key="3">
    <source>
        <dbReference type="ARBA" id="ARBA00022475"/>
    </source>
</evidence>
<protein>
    <submittedName>
        <fullName evidence="9">RND superfamily putative drug exporter</fullName>
    </submittedName>
</protein>
<comment type="subcellular location">
    <subcellularLocation>
        <location evidence="1">Cell membrane</location>
        <topology evidence="1">Multi-pass membrane protein</topology>
    </subcellularLocation>
</comment>
<dbReference type="EMBL" id="JACHNB010000001">
    <property type="protein sequence ID" value="MBB4743492.1"/>
    <property type="molecule type" value="Genomic_DNA"/>
</dbReference>
<dbReference type="InterPro" id="IPR000731">
    <property type="entry name" value="SSD"/>
</dbReference>
<organism evidence="9 10">
    <name type="scientific">Actinoplanes octamycinicus</name>
    <dbReference type="NCBI Taxonomy" id="135948"/>
    <lineage>
        <taxon>Bacteria</taxon>
        <taxon>Bacillati</taxon>
        <taxon>Actinomycetota</taxon>
        <taxon>Actinomycetes</taxon>
        <taxon>Micromonosporales</taxon>
        <taxon>Micromonosporaceae</taxon>
        <taxon>Actinoplanes</taxon>
    </lineage>
</organism>
<proteinExistence type="inferred from homology"/>
<evidence type="ECO:0000256" key="1">
    <source>
        <dbReference type="ARBA" id="ARBA00004651"/>
    </source>
</evidence>
<accession>A0A7W7MAY8</accession>
<dbReference type="InterPro" id="IPR004869">
    <property type="entry name" value="MMPL_dom"/>
</dbReference>
<comment type="similarity">
    <text evidence="2">Belongs to the resistance-nodulation-cell division (RND) (TC 2.A.6) family. MmpL subfamily.</text>
</comment>
<dbReference type="GO" id="GO:0005886">
    <property type="term" value="C:plasma membrane"/>
    <property type="evidence" value="ECO:0007669"/>
    <property type="project" value="UniProtKB-SubCell"/>
</dbReference>
<dbReference type="PROSITE" id="PS50156">
    <property type="entry name" value="SSD"/>
    <property type="match status" value="2"/>
</dbReference>
<feature type="transmembrane region" description="Helical" evidence="7">
    <location>
        <begin position="557"/>
        <end position="576"/>
    </location>
</feature>
<reference evidence="9 10" key="1">
    <citation type="submission" date="2020-08" db="EMBL/GenBank/DDBJ databases">
        <title>Sequencing the genomes of 1000 actinobacteria strains.</title>
        <authorList>
            <person name="Klenk H.-P."/>
        </authorList>
    </citation>
    <scope>NUCLEOTIDE SEQUENCE [LARGE SCALE GENOMIC DNA]</scope>
    <source>
        <strain evidence="9 10">DSM 45809</strain>
    </source>
</reference>
<sequence>MRFLARPRVRLWTVLALWLTAVVALWPAAQRMADRETGTATIELPGGADSTRVRAVLDADGGDHDDSAVLVLARAGGLTGADRDWLAGVRRELGRTPYRAGAIVAAADGTAALLPVAHPDAEHLVPAVRAAAARPPAGATAQVTGPAALDMDADDVEAGTDATLLIGTLLVVVALLLLTYRSPVLWLLPLLAVGTALVVAQALVSWFGAVGGEYSGLTGKILTVLVFGVGTDYALLLVARYREELVRDADRYRAMGRALRRTAGTVAAAAGTVIGGVLCLLLTAVPETRALGPTLALAVAATALVMLTVLPALLVLCGRWIFWPRIPRPGAAAPATPLWDRISGAVAARPVRAAVVSALLLLSLGQGVGALRWGLDPIEQFRTPPESVTGLRTVAAHFPTEHLDPLVMLAEPAVAERARAVLAGQPGVRAVEHTGDRPGWTVFEVRVAALPFSRAAQDTVAQLRRALTASVGAGALLGGPAAETLDSGTAAERDLLRAGTAILAVIAVVLCGLLRRVRLAAALLAAVLLTAVAAAGVTVAAGRYAFGFAGLDARIPLFALVFVLAVGVDYSIFVLSRYREEARTHDPVTAMRRATGATGGVVTSAGVVLAATFLVLAALPLVALTQLGLAVATGILLDTFVVRTVLMPALVILLSRRTGPGAIISGWRSSSTRRTEPARSASA</sequence>
<feature type="transmembrane region" description="Helical" evidence="7">
    <location>
        <begin position="262"/>
        <end position="283"/>
    </location>
</feature>
<evidence type="ECO:0000256" key="6">
    <source>
        <dbReference type="ARBA" id="ARBA00023136"/>
    </source>
</evidence>
<feature type="transmembrane region" description="Helical" evidence="7">
    <location>
        <begin position="162"/>
        <end position="180"/>
    </location>
</feature>
<evidence type="ECO:0000259" key="8">
    <source>
        <dbReference type="PROSITE" id="PS50156"/>
    </source>
</evidence>
<dbReference type="Gene3D" id="1.20.1640.10">
    <property type="entry name" value="Multidrug efflux transporter AcrB transmembrane domain"/>
    <property type="match status" value="2"/>
</dbReference>
<evidence type="ECO:0000313" key="10">
    <source>
        <dbReference type="Proteomes" id="UP000546162"/>
    </source>
</evidence>
<dbReference type="InterPro" id="IPR050545">
    <property type="entry name" value="Mycobact_MmpL"/>
</dbReference>
<keyword evidence="3" id="KW-1003">Cell membrane</keyword>
<feature type="transmembrane region" description="Helical" evidence="7">
    <location>
        <begin position="521"/>
        <end position="545"/>
    </location>
</feature>
<feature type="transmembrane region" description="Helical" evidence="7">
    <location>
        <begin position="295"/>
        <end position="318"/>
    </location>
</feature>
<feature type="domain" description="SSD" evidence="8">
    <location>
        <begin position="516"/>
        <end position="652"/>
    </location>
</feature>
<evidence type="ECO:0000256" key="2">
    <source>
        <dbReference type="ARBA" id="ARBA00010157"/>
    </source>
</evidence>
<feature type="transmembrane region" description="Helical" evidence="7">
    <location>
        <begin position="495"/>
        <end position="514"/>
    </location>
</feature>
<evidence type="ECO:0000256" key="5">
    <source>
        <dbReference type="ARBA" id="ARBA00022989"/>
    </source>
</evidence>
<dbReference type="PANTHER" id="PTHR33406">
    <property type="entry name" value="MEMBRANE PROTEIN MJ1562-RELATED"/>
    <property type="match status" value="1"/>
</dbReference>
<keyword evidence="6 7" id="KW-0472">Membrane</keyword>
<dbReference type="Pfam" id="PF03176">
    <property type="entry name" value="MMPL"/>
    <property type="match status" value="2"/>
</dbReference>
<dbReference type="Proteomes" id="UP000546162">
    <property type="component" value="Unassembled WGS sequence"/>
</dbReference>